<evidence type="ECO:0000313" key="4">
    <source>
        <dbReference type="Proteomes" id="UP001438008"/>
    </source>
</evidence>
<evidence type="ECO:0000256" key="1">
    <source>
        <dbReference type="SAM" id="MobiDB-lite"/>
    </source>
</evidence>
<keyword evidence="2" id="KW-0472">Membrane</keyword>
<dbReference type="Gene3D" id="2.60.40.3050">
    <property type="match status" value="1"/>
</dbReference>
<dbReference type="Proteomes" id="UP001438008">
    <property type="component" value="Unassembled WGS sequence"/>
</dbReference>
<keyword evidence="2" id="KW-0812">Transmembrane</keyword>
<evidence type="ECO:0008006" key="5">
    <source>
        <dbReference type="Google" id="ProtNLM"/>
    </source>
</evidence>
<proteinExistence type="predicted"/>
<comment type="caution">
    <text evidence="3">The sequence shown here is derived from an EMBL/GenBank/DDBJ whole genome shotgun (WGS) entry which is preliminary data.</text>
</comment>
<feature type="region of interest" description="Disordered" evidence="1">
    <location>
        <begin position="115"/>
        <end position="167"/>
    </location>
</feature>
<sequence>MLAFPVYASGGSRFTLPVTITWGQGGLNEDKTYQLALKGLDEGCLMPDGSQEEYCVTLTRDKTITQLPEIRFEKPGDYHYVLTMTREDQKQIAVYYLHVMAVNGENGELTVTSTLREKDPQGTKTDELRFADDEGKKPEKEPEKKTEDKAGQKSSRQKPSETGTRVQTGDENEAVFWIILLLAGITGLGAAVTQLLLDRKVK</sequence>
<accession>A0ABV1FF30</accession>
<evidence type="ECO:0000256" key="2">
    <source>
        <dbReference type="SAM" id="Phobius"/>
    </source>
</evidence>
<name>A0ABV1FF30_9FIRM</name>
<dbReference type="InterPro" id="IPR038174">
    <property type="entry name" value="Strep_pil_link_sf"/>
</dbReference>
<keyword evidence="4" id="KW-1185">Reference proteome</keyword>
<dbReference type="EMBL" id="JBBMFE010000002">
    <property type="protein sequence ID" value="MEQ2471366.1"/>
    <property type="molecule type" value="Genomic_DNA"/>
</dbReference>
<protein>
    <recommendedName>
        <fullName evidence="5">Streptococcal pilin isopeptide linker domain-containing protein</fullName>
    </recommendedName>
</protein>
<reference evidence="3 4" key="1">
    <citation type="submission" date="2024-03" db="EMBL/GenBank/DDBJ databases">
        <title>Human intestinal bacterial collection.</title>
        <authorList>
            <person name="Pauvert C."/>
            <person name="Hitch T.C.A."/>
            <person name="Clavel T."/>
        </authorList>
    </citation>
    <scope>NUCLEOTIDE SEQUENCE [LARGE SCALE GENOMIC DNA]</scope>
    <source>
        <strain evidence="3 4">CLA-AA-H132</strain>
    </source>
</reference>
<feature type="compositionally biased region" description="Basic and acidic residues" evidence="1">
    <location>
        <begin position="115"/>
        <end position="151"/>
    </location>
</feature>
<evidence type="ECO:0000313" key="3">
    <source>
        <dbReference type="EMBL" id="MEQ2471366.1"/>
    </source>
</evidence>
<feature type="transmembrane region" description="Helical" evidence="2">
    <location>
        <begin position="174"/>
        <end position="197"/>
    </location>
</feature>
<keyword evidence="2" id="KW-1133">Transmembrane helix</keyword>
<organism evidence="3 4">
    <name type="scientific">Laedolimicola intestinihominis</name>
    <dbReference type="NCBI Taxonomy" id="3133166"/>
    <lineage>
        <taxon>Bacteria</taxon>
        <taxon>Bacillati</taxon>
        <taxon>Bacillota</taxon>
        <taxon>Clostridia</taxon>
        <taxon>Lachnospirales</taxon>
        <taxon>Lachnospiraceae</taxon>
        <taxon>Laedolimicola</taxon>
    </lineage>
</organism>
<gene>
    <name evidence="3" type="ORF">WMO29_02460</name>
</gene>